<sequence length="123" mass="14564">MAAVTIRNLSDEVVDALKKRAKRNGRSMEAEIREALMRLAADNDSRSGLEERLDREHGRGRWYTTGAEINARIAANPRTEEDRRVAEEWLDEYNARPYDEEPFRDPWEHAERLRREQGQQERR</sequence>
<accession>A0A1R4IKB4</accession>
<feature type="region of interest" description="Disordered" evidence="1">
    <location>
        <begin position="98"/>
        <end position="123"/>
    </location>
</feature>
<dbReference type="OrthoDB" id="2389872at2"/>
<dbReference type="InterPro" id="IPR010985">
    <property type="entry name" value="Ribbon_hlx_hlx"/>
</dbReference>
<name>A0A1R4IKB4_9MICO</name>
<feature type="domain" description="Antitoxin FitA-like ribbon-helix-helix" evidence="2">
    <location>
        <begin position="2"/>
        <end position="38"/>
    </location>
</feature>
<dbReference type="Proteomes" id="UP000196320">
    <property type="component" value="Unassembled WGS sequence"/>
</dbReference>
<dbReference type="EMBL" id="FUKO01000010">
    <property type="protein sequence ID" value="SJN20125.1"/>
    <property type="molecule type" value="Genomic_DNA"/>
</dbReference>
<organism evidence="3 4">
    <name type="scientific">Microbacterium esteraromaticum</name>
    <dbReference type="NCBI Taxonomy" id="57043"/>
    <lineage>
        <taxon>Bacteria</taxon>
        <taxon>Bacillati</taxon>
        <taxon>Actinomycetota</taxon>
        <taxon>Actinomycetes</taxon>
        <taxon>Micrococcales</taxon>
        <taxon>Microbacteriaceae</taxon>
        <taxon>Microbacterium</taxon>
    </lineage>
</organism>
<dbReference type="Pfam" id="PF22513">
    <property type="entry name" value="FitA-like_RHH"/>
    <property type="match status" value="1"/>
</dbReference>
<gene>
    <name evidence="3" type="ORF">FM104_02545</name>
</gene>
<dbReference type="GO" id="GO:0006355">
    <property type="term" value="P:regulation of DNA-templated transcription"/>
    <property type="evidence" value="ECO:0007669"/>
    <property type="project" value="InterPro"/>
</dbReference>
<evidence type="ECO:0000256" key="1">
    <source>
        <dbReference type="SAM" id="MobiDB-lite"/>
    </source>
</evidence>
<keyword evidence="4" id="KW-1185">Reference proteome</keyword>
<protein>
    <recommendedName>
        <fullName evidence="2">Antitoxin FitA-like ribbon-helix-helix domain-containing protein</fullName>
    </recommendedName>
</protein>
<evidence type="ECO:0000313" key="4">
    <source>
        <dbReference type="Proteomes" id="UP000196320"/>
    </source>
</evidence>
<reference evidence="3 4" key="1">
    <citation type="submission" date="2017-02" db="EMBL/GenBank/DDBJ databases">
        <authorList>
            <person name="Peterson S.W."/>
        </authorList>
    </citation>
    <scope>NUCLEOTIDE SEQUENCE [LARGE SCALE GENOMIC DNA]</scope>
    <source>
        <strain evidence="3 4">B Mb 05.01</strain>
    </source>
</reference>
<dbReference type="InterPro" id="IPR013321">
    <property type="entry name" value="Arc_rbn_hlx_hlx"/>
</dbReference>
<evidence type="ECO:0000259" key="2">
    <source>
        <dbReference type="Pfam" id="PF22513"/>
    </source>
</evidence>
<dbReference type="SUPFAM" id="SSF47598">
    <property type="entry name" value="Ribbon-helix-helix"/>
    <property type="match status" value="1"/>
</dbReference>
<dbReference type="AlphaFoldDB" id="A0A1R4IKB4"/>
<dbReference type="Gene3D" id="1.10.1220.10">
    <property type="entry name" value="Met repressor-like"/>
    <property type="match status" value="1"/>
</dbReference>
<dbReference type="InterPro" id="IPR053853">
    <property type="entry name" value="FitA-like_RHH"/>
</dbReference>
<dbReference type="RefSeq" id="WP_087129902.1">
    <property type="nucleotide sequence ID" value="NZ_FUKO01000010.1"/>
</dbReference>
<proteinExistence type="predicted"/>
<evidence type="ECO:0000313" key="3">
    <source>
        <dbReference type="EMBL" id="SJN20125.1"/>
    </source>
</evidence>